<accession>A0AAP0E8X4</accession>
<dbReference type="Proteomes" id="UP001419268">
    <property type="component" value="Unassembled WGS sequence"/>
</dbReference>
<dbReference type="GO" id="GO:0004523">
    <property type="term" value="F:RNA-DNA hybrid ribonuclease activity"/>
    <property type="evidence" value="ECO:0007669"/>
    <property type="project" value="InterPro"/>
</dbReference>
<name>A0AAP0E8X4_9MAGN</name>
<evidence type="ECO:0000256" key="1">
    <source>
        <dbReference type="SAM" id="MobiDB-lite"/>
    </source>
</evidence>
<feature type="compositionally biased region" description="Polar residues" evidence="1">
    <location>
        <begin position="81"/>
        <end position="104"/>
    </location>
</feature>
<keyword evidence="4" id="KW-1185">Reference proteome</keyword>
<reference evidence="3 4" key="1">
    <citation type="submission" date="2024-01" db="EMBL/GenBank/DDBJ databases">
        <title>Genome assemblies of Stephania.</title>
        <authorList>
            <person name="Yang L."/>
        </authorList>
    </citation>
    <scope>NUCLEOTIDE SEQUENCE [LARGE SCALE GENOMIC DNA]</scope>
    <source>
        <strain evidence="3">JXDWG</strain>
        <tissue evidence="3">Leaf</tissue>
    </source>
</reference>
<dbReference type="InterPro" id="IPR012337">
    <property type="entry name" value="RNaseH-like_sf"/>
</dbReference>
<organism evidence="3 4">
    <name type="scientific">Stephania cephalantha</name>
    <dbReference type="NCBI Taxonomy" id="152367"/>
    <lineage>
        <taxon>Eukaryota</taxon>
        <taxon>Viridiplantae</taxon>
        <taxon>Streptophyta</taxon>
        <taxon>Embryophyta</taxon>
        <taxon>Tracheophyta</taxon>
        <taxon>Spermatophyta</taxon>
        <taxon>Magnoliopsida</taxon>
        <taxon>Ranunculales</taxon>
        <taxon>Menispermaceae</taxon>
        <taxon>Menispermoideae</taxon>
        <taxon>Cissampelideae</taxon>
        <taxon>Stephania</taxon>
    </lineage>
</organism>
<dbReference type="InterPro" id="IPR053151">
    <property type="entry name" value="RNase_H-like"/>
</dbReference>
<proteinExistence type="predicted"/>
<protein>
    <recommendedName>
        <fullName evidence="2">RNase H type-1 domain-containing protein</fullName>
    </recommendedName>
</protein>
<dbReference type="PANTHER" id="PTHR47723:SF19">
    <property type="entry name" value="POLYNUCLEOTIDYL TRANSFERASE, RIBONUCLEASE H-LIKE SUPERFAMILY PROTEIN"/>
    <property type="match status" value="1"/>
</dbReference>
<dbReference type="EMBL" id="JBBNAG010000012">
    <property type="protein sequence ID" value="KAK9088811.1"/>
    <property type="molecule type" value="Genomic_DNA"/>
</dbReference>
<dbReference type="InterPro" id="IPR036397">
    <property type="entry name" value="RNaseH_sf"/>
</dbReference>
<evidence type="ECO:0000259" key="2">
    <source>
        <dbReference type="Pfam" id="PF13456"/>
    </source>
</evidence>
<gene>
    <name evidence="3" type="ORF">Scep_027893</name>
</gene>
<dbReference type="SUPFAM" id="SSF53098">
    <property type="entry name" value="Ribonuclease H-like"/>
    <property type="match status" value="1"/>
</dbReference>
<feature type="domain" description="RNase H type-1" evidence="2">
    <location>
        <begin position="6"/>
        <end position="65"/>
    </location>
</feature>
<evidence type="ECO:0000313" key="4">
    <source>
        <dbReference type="Proteomes" id="UP001419268"/>
    </source>
</evidence>
<dbReference type="AlphaFoldDB" id="A0AAP0E8X4"/>
<feature type="compositionally biased region" description="Basic and acidic residues" evidence="1">
    <location>
        <begin position="105"/>
        <end position="120"/>
    </location>
</feature>
<dbReference type="PANTHER" id="PTHR47723">
    <property type="entry name" value="OS05G0353850 PROTEIN"/>
    <property type="match status" value="1"/>
</dbReference>
<comment type="caution">
    <text evidence="3">The sequence shown here is derived from an EMBL/GenBank/DDBJ whole genome shotgun (WGS) entry which is preliminary data.</text>
</comment>
<dbReference type="Pfam" id="PF13456">
    <property type="entry name" value="RVT_3"/>
    <property type="match status" value="1"/>
</dbReference>
<dbReference type="InterPro" id="IPR044730">
    <property type="entry name" value="RNase_H-like_dom_plant"/>
</dbReference>
<dbReference type="CDD" id="cd06222">
    <property type="entry name" value="RNase_H_like"/>
    <property type="match status" value="1"/>
</dbReference>
<evidence type="ECO:0000313" key="3">
    <source>
        <dbReference type="EMBL" id="KAK9088811.1"/>
    </source>
</evidence>
<sequence>MGRIGQSTNLIAELWAIREGLQLALELGYRKVIMVSNSSIALQLITSPDENLHLLVIVYAAIKKLEDRLLAIIDVKEGKSGKSSTAGQNTNESQSQEHMNSQNIKDPEGGNRKGRPPTER</sequence>
<dbReference type="InterPro" id="IPR002156">
    <property type="entry name" value="RNaseH_domain"/>
</dbReference>
<feature type="region of interest" description="Disordered" evidence="1">
    <location>
        <begin position="78"/>
        <end position="120"/>
    </location>
</feature>
<dbReference type="GO" id="GO:0003676">
    <property type="term" value="F:nucleic acid binding"/>
    <property type="evidence" value="ECO:0007669"/>
    <property type="project" value="InterPro"/>
</dbReference>
<dbReference type="Gene3D" id="3.30.420.10">
    <property type="entry name" value="Ribonuclease H-like superfamily/Ribonuclease H"/>
    <property type="match status" value="1"/>
</dbReference>